<evidence type="ECO:0000256" key="8">
    <source>
        <dbReference type="ARBA" id="ARBA00023180"/>
    </source>
</evidence>
<protein>
    <recommendedName>
        <fullName evidence="11">Ionotropic glutamate receptor L-glutamate and glycine-binding domain-containing protein</fullName>
    </recommendedName>
</protein>
<dbReference type="Gene3D" id="3.40.190.10">
    <property type="entry name" value="Periplasmic binding protein-like II"/>
    <property type="match status" value="1"/>
</dbReference>
<comment type="subcellular location">
    <subcellularLocation>
        <location evidence="1">Membrane</location>
        <topology evidence="1">Multi-pass membrane protein</topology>
    </subcellularLocation>
</comment>
<gene>
    <name evidence="12" type="ORF">GOODEAATRI_033069</name>
</gene>
<dbReference type="Proteomes" id="UP001476798">
    <property type="component" value="Unassembled WGS sequence"/>
</dbReference>
<evidence type="ECO:0000256" key="5">
    <source>
        <dbReference type="ARBA" id="ARBA00023065"/>
    </source>
</evidence>
<accession>A0ABV0MXX0</accession>
<keyword evidence="9" id="KW-1071">Ligand-gated ion channel</keyword>
<evidence type="ECO:0000256" key="7">
    <source>
        <dbReference type="ARBA" id="ARBA00023170"/>
    </source>
</evidence>
<dbReference type="SMART" id="SM00918">
    <property type="entry name" value="Lig_chan-Glu_bd"/>
    <property type="match status" value="1"/>
</dbReference>
<dbReference type="InterPro" id="IPR019594">
    <property type="entry name" value="Glu/Gly-bd"/>
</dbReference>
<sequence length="55" mass="6188">MSRGSQFEGYCIDLISELSKKLGFKYTIHLVKDNRYGAMDSSGNWNGMIGEIIRG</sequence>
<proteinExistence type="predicted"/>
<feature type="domain" description="Ionotropic glutamate receptor L-glutamate and glycine-binding" evidence="11">
    <location>
        <begin position="1"/>
        <end position="54"/>
    </location>
</feature>
<dbReference type="EMBL" id="JAHRIO010016565">
    <property type="protein sequence ID" value="MEQ2163706.1"/>
    <property type="molecule type" value="Genomic_DNA"/>
</dbReference>
<keyword evidence="10" id="KW-0407">Ion channel</keyword>
<keyword evidence="2" id="KW-0813">Transport</keyword>
<name>A0ABV0MXX0_9TELE</name>
<keyword evidence="13" id="KW-1185">Reference proteome</keyword>
<evidence type="ECO:0000313" key="13">
    <source>
        <dbReference type="Proteomes" id="UP001476798"/>
    </source>
</evidence>
<keyword evidence="6" id="KW-0472">Membrane</keyword>
<evidence type="ECO:0000256" key="6">
    <source>
        <dbReference type="ARBA" id="ARBA00023136"/>
    </source>
</evidence>
<evidence type="ECO:0000259" key="11">
    <source>
        <dbReference type="SMART" id="SM00918"/>
    </source>
</evidence>
<reference evidence="12 13" key="1">
    <citation type="submission" date="2021-06" db="EMBL/GenBank/DDBJ databases">
        <authorList>
            <person name="Palmer J.M."/>
        </authorList>
    </citation>
    <scope>NUCLEOTIDE SEQUENCE [LARGE SCALE GENOMIC DNA]</scope>
    <source>
        <strain evidence="12 13">GA_2019</strain>
        <tissue evidence="12">Muscle</tissue>
    </source>
</reference>
<comment type="caution">
    <text evidence="12">The sequence shown here is derived from an EMBL/GenBank/DDBJ whole genome shotgun (WGS) entry which is preliminary data.</text>
</comment>
<evidence type="ECO:0000256" key="9">
    <source>
        <dbReference type="ARBA" id="ARBA00023286"/>
    </source>
</evidence>
<evidence type="ECO:0000256" key="1">
    <source>
        <dbReference type="ARBA" id="ARBA00004141"/>
    </source>
</evidence>
<evidence type="ECO:0000313" key="12">
    <source>
        <dbReference type="EMBL" id="MEQ2163706.1"/>
    </source>
</evidence>
<dbReference type="Pfam" id="PF10613">
    <property type="entry name" value="Lig_chan-Glu_bd"/>
    <property type="match status" value="1"/>
</dbReference>
<keyword evidence="4" id="KW-1133">Transmembrane helix</keyword>
<evidence type="ECO:0000256" key="2">
    <source>
        <dbReference type="ARBA" id="ARBA00022448"/>
    </source>
</evidence>
<evidence type="ECO:0000256" key="3">
    <source>
        <dbReference type="ARBA" id="ARBA00022692"/>
    </source>
</evidence>
<keyword evidence="3" id="KW-0812">Transmembrane</keyword>
<dbReference type="SUPFAM" id="SSF53850">
    <property type="entry name" value="Periplasmic binding protein-like II"/>
    <property type="match status" value="1"/>
</dbReference>
<keyword evidence="7" id="KW-0675">Receptor</keyword>
<evidence type="ECO:0000256" key="10">
    <source>
        <dbReference type="ARBA" id="ARBA00023303"/>
    </source>
</evidence>
<keyword evidence="5" id="KW-0406">Ion transport</keyword>
<organism evidence="12 13">
    <name type="scientific">Goodea atripinnis</name>
    <dbReference type="NCBI Taxonomy" id="208336"/>
    <lineage>
        <taxon>Eukaryota</taxon>
        <taxon>Metazoa</taxon>
        <taxon>Chordata</taxon>
        <taxon>Craniata</taxon>
        <taxon>Vertebrata</taxon>
        <taxon>Euteleostomi</taxon>
        <taxon>Actinopterygii</taxon>
        <taxon>Neopterygii</taxon>
        <taxon>Teleostei</taxon>
        <taxon>Neoteleostei</taxon>
        <taxon>Acanthomorphata</taxon>
        <taxon>Ovalentaria</taxon>
        <taxon>Atherinomorphae</taxon>
        <taxon>Cyprinodontiformes</taxon>
        <taxon>Goodeidae</taxon>
        <taxon>Goodea</taxon>
    </lineage>
</organism>
<evidence type="ECO:0000256" key="4">
    <source>
        <dbReference type="ARBA" id="ARBA00022989"/>
    </source>
</evidence>
<keyword evidence="8" id="KW-0325">Glycoprotein</keyword>
<feature type="non-terminal residue" evidence="12">
    <location>
        <position position="55"/>
    </location>
</feature>